<evidence type="ECO:0000256" key="3">
    <source>
        <dbReference type="ARBA" id="ARBA00023134"/>
    </source>
</evidence>
<dbReference type="FunFam" id="3.40.50.300:FF:001072">
    <property type="entry name" value="Rab family GTPase"/>
    <property type="match status" value="1"/>
</dbReference>
<reference evidence="4 5" key="1">
    <citation type="journal article" date="2015" name="Sci. Rep.">
        <title>Genome of the facultative scuticociliatosis pathogen Pseudocohnilembus persalinus provides insight into its virulence through horizontal gene transfer.</title>
        <authorList>
            <person name="Xiong J."/>
            <person name="Wang G."/>
            <person name="Cheng J."/>
            <person name="Tian M."/>
            <person name="Pan X."/>
            <person name="Warren A."/>
            <person name="Jiang C."/>
            <person name="Yuan D."/>
            <person name="Miao W."/>
        </authorList>
    </citation>
    <scope>NUCLEOTIDE SEQUENCE [LARGE SCALE GENOMIC DNA]</scope>
    <source>
        <strain evidence="4">36N120E</strain>
    </source>
</reference>
<dbReference type="Proteomes" id="UP000054937">
    <property type="component" value="Unassembled WGS sequence"/>
</dbReference>
<comment type="caution">
    <text evidence="4">The sequence shown here is derived from an EMBL/GenBank/DDBJ whole genome shotgun (WGS) entry which is preliminary data.</text>
</comment>
<dbReference type="PROSITE" id="PS51420">
    <property type="entry name" value="RHO"/>
    <property type="match status" value="1"/>
</dbReference>
<dbReference type="SMART" id="SM00173">
    <property type="entry name" value="RAS"/>
    <property type="match status" value="1"/>
</dbReference>
<dbReference type="PROSITE" id="PS51421">
    <property type="entry name" value="RAS"/>
    <property type="match status" value="1"/>
</dbReference>
<dbReference type="SMART" id="SM00176">
    <property type="entry name" value="RAN"/>
    <property type="match status" value="1"/>
</dbReference>
<dbReference type="GO" id="GO:0003924">
    <property type="term" value="F:GTPase activity"/>
    <property type="evidence" value="ECO:0007669"/>
    <property type="project" value="InterPro"/>
</dbReference>
<keyword evidence="4" id="KW-0378">Hydrolase</keyword>
<proteinExistence type="inferred from homology"/>
<dbReference type="SMART" id="SM00175">
    <property type="entry name" value="RAB"/>
    <property type="match status" value="1"/>
</dbReference>
<evidence type="ECO:0000313" key="4">
    <source>
        <dbReference type="EMBL" id="KRX08413.1"/>
    </source>
</evidence>
<sequence length="200" mass="22729">MIGDTGVGKSSILLQFMQGKFREGHEITIGVEFGSKTIQIDNQDIKLQIWDTAGQEDFRSLTRGYYRNTAGAIIVYDITRRETFENVIQWIEEAKNNGNQEMMFILIGNKMDLESQRMVSKEEGQQLALKHDMLFLETSAKQNVQIQEIFTESTQQILNKVEEKVIDPTNSTYGIRVGNQANAMKLENKSAQQSEGYGCC</sequence>
<dbReference type="EMBL" id="LDAU01000063">
    <property type="protein sequence ID" value="KRX08413.1"/>
    <property type="molecule type" value="Genomic_DNA"/>
</dbReference>
<accession>A0A0V0R1Z6</accession>
<name>A0A0V0R1Z6_PSEPJ</name>
<dbReference type="Pfam" id="PF00071">
    <property type="entry name" value="Ras"/>
    <property type="match status" value="1"/>
</dbReference>
<dbReference type="NCBIfam" id="TIGR00231">
    <property type="entry name" value="small_GTP"/>
    <property type="match status" value="1"/>
</dbReference>
<dbReference type="InParanoid" id="A0A0V0R1Z6"/>
<comment type="similarity">
    <text evidence="1">Belongs to the small GTPase superfamily. Rab family.</text>
</comment>
<dbReference type="SUPFAM" id="SSF52540">
    <property type="entry name" value="P-loop containing nucleoside triphosphate hydrolases"/>
    <property type="match status" value="1"/>
</dbReference>
<gene>
    <name evidence="4" type="ORF">PPERSA_12894</name>
</gene>
<dbReference type="AlphaFoldDB" id="A0A0V0R1Z6"/>
<evidence type="ECO:0000313" key="5">
    <source>
        <dbReference type="Proteomes" id="UP000054937"/>
    </source>
</evidence>
<dbReference type="Gene3D" id="3.40.50.300">
    <property type="entry name" value="P-loop containing nucleotide triphosphate hydrolases"/>
    <property type="match status" value="1"/>
</dbReference>
<dbReference type="PANTHER" id="PTHR47979">
    <property type="entry name" value="DRAB11-RELATED"/>
    <property type="match status" value="1"/>
</dbReference>
<keyword evidence="2" id="KW-0547">Nucleotide-binding</keyword>
<evidence type="ECO:0000256" key="1">
    <source>
        <dbReference type="ARBA" id="ARBA00006270"/>
    </source>
</evidence>
<dbReference type="InterPro" id="IPR050209">
    <property type="entry name" value="Rab_GTPases_membrane_traffic"/>
</dbReference>
<protein>
    <submittedName>
        <fullName evidence="4">p-loop containing nucleoside triphosphate hydrolase</fullName>
    </submittedName>
</protein>
<keyword evidence="5" id="KW-1185">Reference proteome</keyword>
<dbReference type="SMART" id="SM00174">
    <property type="entry name" value="RHO"/>
    <property type="match status" value="1"/>
</dbReference>
<organism evidence="4 5">
    <name type="scientific">Pseudocohnilembus persalinus</name>
    <name type="common">Ciliate</name>
    <dbReference type="NCBI Taxonomy" id="266149"/>
    <lineage>
        <taxon>Eukaryota</taxon>
        <taxon>Sar</taxon>
        <taxon>Alveolata</taxon>
        <taxon>Ciliophora</taxon>
        <taxon>Intramacronucleata</taxon>
        <taxon>Oligohymenophorea</taxon>
        <taxon>Scuticociliatia</taxon>
        <taxon>Philasterida</taxon>
        <taxon>Pseudocohnilembidae</taxon>
        <taxon>Pseudocohnilembus</taxon>
    </lineage>
</organism>
<evidence type="ECO:0000256" key="2">
    <source>
        <dbReference type="ARBA" id="ARBA00022741"/>
    </source>
</evidence>
<dbReference type="PROSITE" id="PS51419">
    <property type="entry name" value="RAB"/>
    <property type="match status" value="1"/>
</dbReference>
<dbReference type="InterPro" id="IPR001806">
    <property type="entry name" value="Small_GTPase"/>
</dbReference>
<dbReference type="OrthoDB" id="9989112at2759"/>
<dbReference type="InterPro" id="IPR027417">
    <property type="entry name" value="P-loop_NTPase"/>
</dbReference>
<dbReference type="GO" id="GO:0005525">
    <property type="term" value="F:GTP binding"/>
    <property type="evidence" value="ECO:0007669"/>
    <property type="project" value="UniProtKB-KW"/>
</dbReference>
<dbReference type="InterPro" id="IPR005225">
    <property type="entry name" value="Small_GTP-bd"/>
</dbReference>
<dbReference type="OMA" id="GHEITIG"/>
<keyword evidence="3" id="KW-0342">GTP-binding</keyword>
<dbReference type="PRINTS" id="PR00449">
    <property type="entry name" value="RASTRNSFRMNG"/>
</dbReference>
<dbReference type="CDD" id="cd00154">
    <property type="entry name" value="Rab"/>
    <property type="match status" value="1"/>
</dbReference>